<sequence length="204" mass="23468">MLHTNTCIIDTDLLLAWGATLHNIEKGQVLFYEDNIAHFYYQVVEGRIKMCNCNDEGKEFIQGFFEAGESFGEPPLFDESAYPASAVADTNSIVIRLRKENFLQLLKDNFDIHFAFTQNLAKRLRFKSLMSKEISSYGPSHRIISLLQEYKKSRGIADNEKLKIDLTRQQIADMTGLRVETVIRSIRELHEKGKLQIEKGKVFC</sequence>
<keyword evidence="3" id="KW-0804">Transcription</keyword>
<proteinExistence type="predicted"/>
<dbReference type="PANTHER" id="PTHR24567">
    <property type="entry name" value="CRP FAMILY TRANSCRIPTIONAL REGULATORY PROTEIN"/>
    <property type="match status" value="1"/>
</dbReference>
<dbReference type="SUPFAM" id="SSF51206">
    <property type="entry name" value="cAMP-binding domain-like"/>
    <property type="match status" value="1"/>
</dbReference>
<evidence type="ECO:0000313" key="6">
    <source>
        <dbReference type="EMBL" id="TWI78396.1"/>
    </source>
</evidence>
<dbReference type="Gene3D" id="2.60.120.10">
    <property type="entry name" value="Jelly Rolls"/>
    <property type="match status" value="1"/>
</dbReference>
<dbReference type="PROSITE" id="PS51063">
    <property type="entry name" value="HTH_CRP_2"/>
    <property type="match status" value="1"/>
</dbReference>
<dbReference type="AlphaFoldDB" id="A0A562SCS9"/>
<evidence type="ECO:0000256" key="3">
    <source>
        <dbReference type="ARBA" id="ARBA00023163"/>
    </source>
</evidence>
<comment type="caution">
    <text evidence="6">The sequence shown here is derived from an EMBL/GenBank/DDBJ whole genome shotgun (WGS) entry which is preliminary data.</text>
</comment>
<dbReference type="InterPro" id="IPR012318">
    <property type="entry name" value="HTH_CRP"/>
</dbReference>
<name>A0A562SCS9_9BACT</name>
<evidence type="ECO:0000256" key="1">
    <source>
        <dbReference type="ARBA" id="ARBA00023015"/>
    </source>
</evidence>
<dbReference type="InterPro" id="IPR018490">
    <property type="entry name" value="cNMP-bd_dom_sf"/>
</dbReference>
<dbReference type="Pfam" id="PF00027">
    <property type="entry name" value="cNMP_binding"/>
    <property type="match status" value="1"/>
</dbReference>
<dbReference type="EMBL" id="VLLE01000007">
    <property type="protein sequence ID" value="TWI78396.1"/>
    <property type="molecule type" value="Genomic_DNA"/>
</dbReference>
<dbReference type="GO" id="GO:0003677">
    <property type="term" value="F:DNA binding"/>
    <property type="evidence" value="ECO:0007669"/>
    <property type="project" value="UniProtKB-KW"/>
</dbReference>
<dbReference type="PRINTS" id="PR00034">
    <property type="entry name" value="HTHCRP"/>
</dbReference>
<accession>A0A562SCS9</accession>
<dbReference type="Pfam" id="PF13545">
    <property type="entry name" value="HTH_Crp_2"/>
    <property type="match status" value="1"/>
</dbReference>
<feature type="domain" description="HTH crp-type" evidence="5">
    <location>
        <begin position="137"/>
        <end position="204"/>
    </location>
</feature>
<dbReference type="InterPro" id="IPR036390">
    <property type="entry name" value="WH_DNA-bd_sf"/>
</dbReference>
<protein>
    <submittedName>
        <fullName evidence="6">CRP-like cAMP-binding protein</fullName>
    </submittedName>
</protein>
<dbReference type="SMART" id="SM00100">
    <property type="entry name" value="cNMP"/>
    <property type="match status" value="1"/>
</dbReference>
<evidence type="ECO:0000313" key="7">
    <source>
        <dbReference type="Proteomes" id="UP000316167"/>
    </source>
</evidence>
<feature type="domain" description="Cyclic nucleotide-binding" evidence="4">
    <location>
        <begin position="24"/>
        <end position="123"/>
    </location>
</feature>
<dbReference type="PROSITE" id="PS50042">
    <property type="entry name" value="CNMP_BINDING_3"/>
    <property type="match status" value="1"/>
</dbReference>
<gene>
    <name evidence="6" type="ORF">IQ13_4081</name>
</gene>
<dbReference type="GO" id="GO:0003700">
    <property type="term" value="F:DNA-binding transcription factor activity"/>
    <property type="evidence" value="ECO:0007669"/>
    <property type="project" value="TreeGrafter"/>
</dbReference>
<dbReference type="InterPro" id="IPR050397">
    <property type="entry name" value="Env_Response_Regulators"/>
</dbReference>
<reference evidence="6 7" key="1">
    <citation type="journal article" date="2015" name="Stand. Genomic Sci.">
        <title>Genomic Encyclopedia of Bacterial and Archaeal Type Strains, Phase III: the genomes of soil and plant-associated and newly described type strains.</title>
        <authorList>
            <person name="Whitman W.B."/>
            <person name="Woyke T."/>
            <person name="Klenk H.P."/>
            <person name="Zhou Y."/>
            <person name="Lilburn T.G."/>
            <person name="Beck B.J."/>
            <person name="De Vos P."/>
            <person name="Vandamme P."/>
            <person name="Eisen J.A."/>
            <person name="Garrity G."/>
            <person name="Hugenholtz P."/>
            <person name="Kyrpides N.C."/>
        </authorList>
    </citation>
    <scope>NUCLEOTIDE SEQUENCE [LARGE SCALE GENOMIC DNA]</scope>
    <source>
        <strain evidence="6 7">CGMCC 1.7271</strain>
    </source>
</reference>
<organism evidence="6 7">
    <name type="scientific">Lacibacter cauensis</name>
    <dbReference type="NCBI Taxonomy" id="510947"/>
    <lineage>
        <taxon>Bacteria</taxon>
        <taxon>Pseudomonadati</taxon>
        <taxon>Bacteroidota</taxon>
        <taxon>Chitinophagia</taxon>
        <taxon>Chitinophagales</taxon>
        <taxon>Chitinophagaceae</taxon>
        <taxon>Lacibacter</taxon>
    </lineage>
</organism>
<dbReference type="SUPFAM" id="SSF46785">
    <property type="entry name" value="Winged helix' DNA-binding domain"/>
    <property type="match status" value="1"/>
</dbReference>
<keyword evidence="1" id="KW-0805">Transcription regulation</keyword>
<dbReference type="RefSeq" id="WP_242009595.1">
    <property type="nucleotide sequence ID" value="NZ_VLLE01000007.1"/>
</dbReference>
<dbReference type="PANTHER" id="PTHR24567:SF28">
    <property type="entry name" value="LISTERIOLYSIN REGULATORY PROTEIN"/>
    <property type="match status" value="1"/>
</dbReference>
<evidence type="ECO:0000259" key="4">
    <source>
        <dbReference type="PROSITE" id="PS50042"/>
    </source>
</evidence>
<keyword evidence="7" id="KW-1185">Reference proteome</keyword>
<keyword evidence="2" id="KW-0238">DNA-binding</keyword>
<dbReference type="CDD" id="cd00038">
    <property type="entry name" value="CAP_ED"/>
    <property type="match status" value="1"/>
</dbReference>
<evidence type="ECO:0000256" key="2">
    <source>
        <dbReference type="ARBA" id="ARBA00023125"/>
    </source>
</evidence>
<dbReference type="InterPro" id="IPR014710">
    <property type="entry name" value="RmlC-like_jellyroll"/>
</dbReference>
<dbReference type="GO" id="GO:0005829">
    <property type="term" value="C:cytosol"/>
    <property type="evidence" value="ECO:0007669"/>
    <property type="project" value="TreeGrafter"/>
</dbReference>
<evidence type="ECO:0000259" key="5">
    <source>
        <dbReference type="PROSITE" id="PS51063"/>
    </source>
</evidence>
<dbReference type="Proteomes" id="UP000316167">
    <property type="component" value="Unassembled WGS sequence"/>
</dbReference>
<dbReference type="InterPro" id="IPR000595">
    <property type="entry name" value="cNMP-bd_dom"/>
</dbReference>